<dbReference type="GO" id="GO:0016787">
    <property type="term" value="F:hydrolase activity"/>
    <property type="evidence" value="ECO:0007669"/>
    <property type="project" value="UniProtKB-KW"/>
</dbReference>
<keyword evidence="2" id="KW-0378">Hydrolase</keyword>
<dbReference type="SUPFAM" id="SSF53474">
    <property type="entry name" value="alpha/beta-Hydrolases"/>
    <property type="match status" value="1"/>
</dbReference>
<dbReference type="PANTHER" id="PTHR10824">
    <property type="entry name" value="ACYL-COENZYME A THIOESTERASE-RELATED"/>
    <property type="match status" value="1"/>
</dbReference>
<comment type="caution">
    <text evidence="2">The sequence shown here is derived from an EMBL/GenBank/DDBJ whole genome shotgun (WGS) entry which is preliminary data.</text>
</comment>
<feature type="domain" description="BAAT/Acyl-CoA thioester hydrolase C-terminal" evidence="1">
    <location>
        <begin position="122"/>
        <end position="274"/>
    </location>
</feature>
<evidence type="ECO:0000259" key="1">
    <source>
        <dbReference type="Pfam" id="PF08840"/>
    </source>
</evidence>
<dbReference type="Pfam" id="PF08840">
    <property type="entry name" value="BAAT_C"/>
    <property type="match status" value="1"/>
</dbReference>
<dbReference type="Gene3D" id="3.40.50.1820">
    <property type="entry name" value="alpha/beta hydrolase"/>
    <property type="match status" value="1"/>
</dbReference>
<dbReference type="InterPro" id="IPR014940">
    <property type="entry name" value="BAAT_C"/>
</dbReference>
<dbReference type="InterPro" id="IPR029058">
    <property type="entry name" value="AB_hydrolase_fold"/>
</dbReference>
<gene>
    <name evidence="2" type="ORF">QWI16_12705</name>
</gene>
<dbReference type="EMBL" id="JAULRT010000060">
    <property type="protein sequence ID" value="MDO3383032.1"/>
    <property type="molecule type" value="Genomic_DNA"/>
</dbReference>
<evidence type="ECO:0000313" key="2">
    <source>
        <dbReference type="EMBL" id="MDO3383032.1"/>
    </source>
</evidence>
<name>A0ABT8TG09_9GAMM</name>
<dbReference type="RefSeq" id="WP_302713697.1">
    <property type="nucleotide sequence ID" value="NZ_JAULRT010000060.1"/>
</dbReference>
<reference evidence="2" key="1">
    <citation type="submission" date="2023-07" db="EMBL/GenBank/DDBJ databases">
        <title>Gilvimarinus algae sp. nov., isolated from the surface of Kelp.</title>
        <authorList>
            <person name="Sun Y.Y."/>
            <person name="Gong Y."/>
            <person name="Du Z.J."/>
        </authorList>
    </citation>
    <scope>NUCLEOTIDE SEQUENCE</scope>
    <source>
        <strain evidence="2">SDUM040014</strain>
    </source>
</reference>
<organism evidence="2 3">
    <name type="scientific">Gilvimarinus algae</name>
    <dbReference type="NCBI Taxonomy" id="3058037"/>
    <lineage>
        <taxon>Bacteria</taxon>
        <taxon>Pseudomonadati</taxon>
        <taxon>Pseudomonadota</taxon>
        <taxon>Gammaproteobacteria</taxon>
        <taxon>Cellvibrionales</taxon>
        <taxon>Cellvibrionaceae</taxon>
        <taxon>Gilvimarinus</taxon>
    </lineage>
</organism>
<dbReference type="Proteomes" id="UP001168380">
    <property type="component" value="Unassembled WGS sequence"/>
</dbReference>
<accession>A0ABT8TG09</accession>
<keyword evidence="3" id="KW-1185">Reference proteome</keyword>
<proteinExistence type="predicted"/>
<sequence>MKRLFRILKWMIIAAVTLPVLTLGYMAYIVHSFDDETLPENYGKVAVNLFMAENDSQPLIVGLGGAEGGDGWAGPHGEKQRSMLKDNGYAFLSVAYFGAEGTPDSLDRISVNGVHNAVMKAAEDPRINENCIAVMGVSRGGELALLLGSYYKAYKGVVGIVPGSSVFAAMTPAMTTPGFSYNEKSLPFVPVPWSATPALLSRDLRGAFEIMMKDTEAMQAAAINVENIAGPVLFISGKHDEQWPSMEMSKMMMERLNYSQFPYYKRHLALEGGHSEHHDHFGEVMVFLNQQLRAQPGCARSH</sequence>
<dbReference type="PANTHER" id="PTHR10824:SF4">
    <property type="entry name" value="ACYL-COENZYME A THIOESTERASE 1-LIKE"/>
    <property type="match status" value="1"/>
</dbReference>
<evidence type="ECO:0000313" key="3">
    <source>
        <dbReference type="Proteomes" id="UP001168380"/>
    </source>
</evidence>
<protein>
    <submittedName>
        <fullName evidence="2">Acyl-CoA thioester hydrolase/BAAT C-terminal domain-containing protein</fullName>
    </submittedName>
</protein>